<dbReference type="PANTHER" id="PTHR43047:SF72">
    <property type="entry name" value="OSMOSENSING HISTIDINE PROTEIN KINASE SLN1"/>
    <property type="match status" value="1"/>
</dbReference>
<dbReference type="InterPro" id="IPR003661">
    <property type="entry name" value="HisK_dim/P_dom"/>
</dbReference>
<keyword evidence="7" id="KW-0418">Kinase</keyword>
<evidence type="ECO:0000256" key="8">
    <source>
        <dbReference type="ARBA" id="ARBA00022840"/>
    </source>
</evidence>
<evidence type="ECO:0000256" key="7">
    <source>
        <dbReference type="ARBA" id="ARBA00022777"/>
    </source>
</evidence>
<feature type="transmembrane region" description="Helical" evidence="12">
    <location>
        <begin position="34"/>
        <end position="53"/>
    </location>
</feature>
<comment type="subcellular location">
    <subcellularLocation>
        <location evidence="2">Membrane</location>
    </subcellularLocation>
</comment>
<dbReference type="SUPFAM" id="SSF55874">
    <property type="entry name" value="ATPase domain of HSP90 chaperone/DNA topoisomerase II/histidine kinase"/>
    <property type="match status" value="1"/>
</dbReference>
<dbReference type="GO" id="GO:0009927">
    <property type="term" value="F:histidine phosphotransfer kinase activity"/>
    <property type="evidence" value="ECO:0007669"/>
    <property type="project" value="TreeGrafter"/>
</dbReference>
<evidence type="ECO:0000256" key="2">
    <source>
        <dbReference type="ARBA" id="ARBA00004370"/>
    </source>
</evidence>
<keyword evidence="11" id="KW-0175">Coiled coil</keyword>
<dbReference type="InterPro" id="IPR005467">
    <property type="entry name" value="His_kinase_dom"/>
</dbReference>
<keyword evidence="6" id="KW-0547">Nucleotide-binding</keyword>
<dbReference type="Gene3D" id="1.10.287.130">
    <property type="match status" value="1"/>
</dbReference>
<keyword evidence="12" id="KW-0812">Transmembrane</keyword>
<dbReference type="SUPFAM" id="SSF47384">
    <property type="entry name" value="Homodimeric domain of signal transducing histidine kinase"/>
    <property type="match status" value="1"/>
</dbReference>
<dbReference type="SMART" id="SM00388">
    <property type="entry name" value="HisKA"/>
    <property type="match status" value="1"/>
</dbReference>
<dbReference type="InterPro" id="IPR003594">
    <property type="entry name" value="HATPase_dom"/>
</dbReference>
<accession>A0A967EWS8</accession>
<keyword evidence="12" id="KW-1133">Transmembrane helix</keyword>
<dbReference type="EMBL" id="JAAQPH010000004">
    <property type="protein sequence ID" value="NIA68163.1"/>
    <property type="molecule type" value="Genomic_DNA"/>
</dbReference>
<dbReference type="InterPro" id="IPR004358">
    <property type="entry name" value="Sig_transdc_His_kin-like_C"/>
</dbReference>
<evidence type="ECO:0000256" key="1">
    <source>
        <dbReference type="ARBA" id="ARBA00000085"/>
    </source>
</evidence>
<keyword evidence="4" id="KW-0597">Phosphoprotein</keyword>
<keyword evidence="10 12" id="KW-0472">Membrane</keyword>
<dbReference type="FunFam" id="1.10.287.130:FF:000038">
    <property type="entry name" value="Sensory transduction histidine kinase"/>
    <property type="match status" value="1"/>
</dbReference>
<name>A0A967EWS8_9PROT</name>
<dbReference type="InterPro" id="IPR036890">
    <property type="entry name" value="HATPase_C_sf"/>
</dbReference>
<evidence type="ECO:0000313" key="15">
    <source>
        <dbReference type="Proteomes" id="UP000761264"/>
    </source>
</evidence>
<organism evidence="14 15">
    <name type="scientific">Pelagibius litoralis</name>
    <dbReference type="NCBI Taxonomy" id="374515"/>
    <lineage>
        <taxon>Bacteria</taxon>
        <taxon>Pseudomonadati</taxon>
        <taxon>Pseudomonadota</taxon>
        <taxon>Alphaproteobacteria</taxon>
        <taxon>Rhodospirillales</taxon>
        <taxon>Rhodovibrionaceae</taxon>
        <taxon>Pelagibius</taxon>
    </lineage>
</organism>
<dbReference type="Pfam" id="PF02518">
    <property type="entry name" value="HATPase_c"/>
    <property type="match status" value="1"/>
</dbReference>
<dbReference type="PRINTS" id="PR00344">
    <property type="entry name" value="BCTRLSENSOR"/>
</dbReference>
<dbReference type="Gene3D" id="3.30.565.10">
    <property type="entry name" value="Histidine kinase-like ATPase, C-terminal domain"/>
    <property type="match status" value="1"/>
</dbReference>
<feature type="transmembrane region" description="Helical" evidence="12">
    <location>
        <begin position="156"/>
        <end position="174"/>
    </location>
</feature>
<keyword evidence="9" id="KW-0902">Two-component regulatory system</keyword>
<dbReference type="Proteomes" id="UP000761264">
    <property type="component" value="Unassembled WGS sequence"/>
</dbReference>
<dbReference type="Pfam" id="PF12860">
    <property type="entry name" value="PAS_7"/>
    <property type="match status" value="1"/>
</dbReference>
<evidence type="ECO:0000313" key="14">
    <source>
        <dbReference type="EMBL" id="NIA68163.1"/>
    </source>
</evidence>
<evidence type="ECO:0000256" key="12">
    <source>
        <dbReference type="SAM" id="Phobius"/>
    </source>
</evidence>
<dbReference type="GO" id="GO:0000155">
    <property type="term" value="F:phosphorelay sensor kinase activity"/>
    <property type="evidence" value="ECO:0007669"/>
    <property type="project" value="InterPro"/>
</dbReference>
<evidence type="ECO:0000256" key="10">
    <source>
        <dbReference type="ARBA" id="ARBA00023136"/>
    </source>
</evidence>
<keyword evidence="5" id="KW-0808">Transferase</keyword>
<comment type="catalytic activity">
    <reaction evidence="1">
        <text>ATP + protein L-histidine = ADP + protein N-phospho-L-histidine.</text>
        <dbReference type="EC" id="2.7.13.3"/>
    </reaction>
</comment>
<comment type="caution">
    <text evidence="14">The sequence shown here is derived from an EMBL/GenBank/DDBJ whole genome shotgun (WGS) entry which is preliminary data.</text>
</comment>
<dbReference type="AlphaFoldDB" id="A0A967EWS8"/>
<dbReference type="PROSITE" id="PS50109">
    <property type="entry name" value="HIS_KIN"/>
    <property type="match status" value="1"/>
</dbReference>
<dbReference type="EC" id="2.7.13.3" evidence="3"/>
<dbReference type="InterPro" id="IPR036097">
    <property type="entry name" value="HisK_dim/P_sf"/>
</dbReference>
<evidence type="ECO:0000259" key="13">
    <source>
        <dbReference type="PROSITE" id="PS50109"/>
    </source>
</evidence>
<evidence type="ECO:0000256" key="3">
    <source>
        <dbReference type="ARBA" id="ARBA00012438"/>
    </source>
</evidence>
<proteinExistence type="predicted"/>
<keyword evidence="8" id="KW-0067">ATP-binding</keyword>
<dbReference type="Pfam" id="PF00512">
    <property type="entry name" value="HisKA"/>
    <property type="match status" value="1"/>
</dbReference>
<evidence type="ECO:0000256" key="9">
    <source>
        <dbReference type="ARBA" id="ARBA00023012"/>
    </source>
</evidence>
<evidence type="ECO:0000256" key="6">
    <source>
        <dbReference type="ARBA" id="ARBA00022741"/>
    </source>
</evidence>
<dbReference type="GO" id="GO:0005524">
    <property type="term" value="F:ATP binding"/>
    <property type="evidence" value="ECO:0007669"/>
    <property type="project" value="UniProtKB-KW"/>
</dbReference>
<reference evidence="14" key="1">
    <citation type="submission" date="2020-03" db="EMBL/GenBank/DDBJ databases">
        <title>Genome of Pelagibius litoralis DSM 21314T.</title>
        <authorList>
            <person name="Wang G."/>
        </authorList>
    </citation>
    <scope>NUCLEOTIDE SEQUENCE</scope>
    <source>
        <strain evidence="14">DSM 21314</strain>
    </source>
</reference>
<feature type="transmembrane region" description="Helical" evidence="12">
    <location>
        <begin position="59"/>
        <end position="76"/>
    </location>
</feature>
<dbReference type="PANTHER" id="PTHR43047">
    <property type="entry name" value="TWO-COMPONENT HISTIDINE PROTEIN KINASE"/>
    <property type="match status" value="1"/>
</dbReference>
<evidence type="ECO:0000256" key="5">
    <source>
        <dbReference type="ARBA" id="ARBA00022679"/>
    </source>
</evidence>
<gene>
    <name evidence="14" type="ORF">HBA54_06125</name>
</gene>
<evidence type="ECO:0000256" key="4">
    <source>
        <dbReference type="ARBA" id="ARBA00022553"/>
    </source>
</evidence>
<feature type="domain" description="Histidine kinase" evidence="13">
    <location>
        <begin position="403"/>
        <end position="625"/>
    </location>
</feature>
<evidence type="ECO:0000256" key="11">
    <source>
        <dbReference type="SAM" id="Coils"/>
    </source>
</evidence>
<feature type="coiled-coil region" evidence="11">
    <location>
        <begin position="341"/>
        <end position="396"/>
    </location>
</feature>
<protein>
    <recommendedName>
        <fullName evidence="3">histidine kinase</fullName>
        <ecNumber evidence="3">2.7.13.3</ecNumber>
    </recommendedName>
</protein>
<feature type="transmembrane region" description="Helical" evidence="12">
    <location>
        <begin position="105"/>
        <end position="126"/>
    </location>
</feature>
<dbReference type="SMART" id="SM00387">
    <property type="entry name" value="HATPase_c"/>
    <property type="match status" value="1"/>
</dbReference>
<dbReference type="RefSeq" id="WP_167222486.1">
    <property type="nucleotide sequence ID" value="NZ_JAAQPH010000004.1"/>
</dbReference>
<dbReference type="CDD" id="cd00082">
    <property type="entry name" value="HisKA"/>
    <property type="match status" value="1"/>
</dbReference>
<keyword evidence="15" id="KW-1185">Reference proteome</keyword>
<dbReference type="GO" id="GO:0005886">
    <property type="term" value="C:plasma membrane"/>
    <property type="evidence" value="ECO:0007669"/>
    <property type="project" value="TreeGrafter"/>
</dbReference>
<feature type="transmembrane region" description="Helical" evidence="12">
    <location>
        <begin position="180"/>
        <end position="201"/>
    </location>
</feature>
<sequence length="645" mass="71536">MSSRRAQDQTLLNRLTAEDGQLRRQQLEGFAQHTPINSTVSLVNSLIAVIMLWDTVPKVFLLTWLGLIWAFSLLRLQRWWHWRSRAAEQADRKPKPVRRATLHKAAAWALAAGLIWGSSVGFDPYLSPDQRLLIAIVIAAMAAGAATTLGAIPLAAGAFIIAAIMPWAVYFAWIGDHIHIGLACFALIMTLAMLISTSIVHKSFMEAIRARHRNSVLVRQIRDQRSEWLEISDTSEAFALFDEEERLLLWNENYRRILSLSKDQLFRGAKRRELLRLCAAPISVTRGEESIDQWIERQVALSQGDKEPQVEQLSNGRWLKSIARETGRGHTATVHVDITELKKHEAELLATQAELRLQSREVQRAYDQLGLQHRKIEETTEELRRARDSAMAASRAKTEFLANMSHELRTPLNAVIGFSELLGREAFGPLGSERYESYVKHIHDSGEHLLNLINDLLDLSIIEAGELQLSEEPVNMTEVVRLCCQLVRNQAERAEVALSVTGNLEDWPQLRADGTKLRQIVLNLLSNAIKFTPARGSVVLDLSGGWGAPFRIEVTDTGIGMRPEDIPSVLEPFRRLTPAHSADYQGAGLGLPLTKALVELHGGELAISSVLGEGTTVTITLPPGMAYDQGPAPSARAASATPGSA</sequence>